<evidence type="ECO:0000256" key="1">
    <source>
        <dbReference type="SAM" id="Phobius"/>
    </source>
</evidence>
<evidence type="ECO:0000313" key="3">
    <source>
        <dbReference type="EMBL" id="SLN59433.1"/>
    </source>
</evidence>
<keyword evidence="1" id="KW-1133">Transmembrane helix</keyword>
<dbReference type="OrthoDB" id="7645019at2"/>
<protein>
    <recommendedName>
        <fullName evidence="5">Lectin-like protein BA14k</fullName>
    </recommendedName>
</protein>
<dbReference type="Proteomes" id="UP000193207">
    <property type="component" value="Unassembled WGS sequence"/>
</dbReference>
<dbReference type="EMBL" id="FWFU01000004">
    <property type="protein sequence ID" value="SLN59433.1"/>
    <property type="molecule type" value="Genomic_DNA"/>
</dbReference>
<evidence type="ECO:0000313" key="4">
    <source>
        <dbReference type="Proteomes" id="UP000193207"/>
    </source>
</evidence>
<keyword evidence="1" id="KW-0472">Membrane</keyword>
<dbReference type="RefSeq" id="WP_085818837.1">
    <property type="nucleotide sequence ID" value="NZ_FWFU01000004.1"/>
</dbReference>
<feature type="transmembrane region" description="Helical" evidence="1">
    <location>
        <begin position="32"/>
        <end position="49"/>
    </location>
</feature>
<keyword evidence="4" id="KW-1185">Reference proteome</keyword>
<accession>A0A1X6ZRY6</accession>
<sequence>MFHRKFIAAILASSIAITSLTAAPARADNDAAKVIAGVAALAIIGAAVADSRSNRNATVYRSQPQRYYPPRTVYRSAPVTRAAVIPHYRAAPHSYRPVHQRGYQKHAAPRSRVALPNACLVKANGQRSVYSAHCLRRHGYR</sequence>
<organism evidence="3 4">
    <name type="scientific">Roseovarius halotolerans</name>
    <dbReference type="NCBI Taxonomy" id="505353"/>
    <lineage>
        <taxon>Bacteria</taxon>
        <taxon>Pseudomonadati</taxon>
        <taxon>Pseudomonadota</taxon>
        <taxon>Alphaproteobacteria</taxon>
        <taxon>Rhodobacterales</taxon>
        <taxon>Roseobacteraceae</taxon>
        <taxon>Roseovarius</taxon>
    </lineage>
</organism>
<feature type="chain" id="PRO_5012462717" description="Lectin-like protein BA14k" evidence="2">
    <location>
        <begin position="28"/>
        <end position="141"/>
    </location>
</feature>
<proteinExistence type="predicted"/>
<name>A0A1X6ZRY6_9RHOB</name>
<reference evidence="3 4" key="1">
    <citation type="submission" date="2017-03" db="EMBL/GenBank/DDBJ databases">
        <authorList>
            <person name="Afonso C.L."/>
            <person name="Miller P.J."/>
            <person name="Scott M.A."/>
            <person name="Spackman E."/>
            <person name="Goraichik I."/>
            <person name="Dimitrov K.M."/>
            <person name="Suarez D.L."/>
            <person name="Swayne D.E."/>
        </authorList>
    </citation>
    <scope>NUCLEOTIDE SEQUENCE [LARGE SCALE GENOMIC DNA]</scope>
    <source>
        <strain evidence="3 4">CECT 8110</strain>
    </source>
</reference>
<evidence type="ECO:0008006" key="5">
    <source>
        <dbReference type="Google" id="ProtNLM"/>
    </source>
</evidence>
<gene>
    <name evidence="3" type="ORF">ROH8110_03319</name>
</gene>
<keyword evidence="2" id="KW-0732">Signal</keyword>
<feature type="signal peptide" evidence="2">
    <location>
        <begin position="1"/>
        <end position="27"/>
    </location>
</feature>
<keyword evidence="1" id="KW-0812">Transmembrane</keyword>
<evidence type="ECO:0000256" key="2">
    <source>
        <dbReference type="SAM" id="SignalP"/>
    </source>
</evidence>
<dbReference type="AlphaFoldDB" id="A0A1X6ZRY6"/>